<keyword evidence="3" id="KW-1185">Reference proteome</keyword>
<feature type="transmembrane region" description="Helical" evidence="1">
    <location>
        <begin position="14"/>
        <end position="32"/>
    </location>
</feature>
<accession>A0ABQ5GJR0</accession>
<reference evidence="2" key="2">
    <citation type="submission" date="2022-01" db="EMBL/GenBank/DDBJ databases">
        <authorList>
            <person name="Yamashiro T."/>
            <person name="Shiraishi A."/>
            <person name="Satake H."/>
            <person name="Nakayama K."/>
        </authorList>
    </citation>
    <scope>NUCLEOTIDE SEQUENCE</scope>
</reference>
<sequence length="109" mass="12396">MVVKSEILYDFPRFFGVLIAKLAASGAVNITLKMKRATIIEILDLKPKIDAMMREFLKKGSKSDRATVYGRSLSYTDVKADLKAPHCYRGTLACRMFWSNFRLVELVES</sequence>
<evidence type="ECO:0000313" key="3">
    <source>
        <dbReference type="Proteomes" id="UP001151760"/>
    </source>
</evidence>
<dbReference type="Proteomes" id="UP001151760">
    <property type="component" value="Unassembled WGS sequence"/>
</dbReference>
<dbReference type="EMBL" id="BQNB010018577">
    <property type="protein sequence ID" value="GJT75932.1"/>
    <property type="molecule type" value="Genomic_DNA"/>
</dbReference>
<protein>
    <submittedName>
        <fullName evidence="2">Uncharacterized protein</fullName>
    </submittedName>
</protein>
<reference evidence="2" key="1">
    <citation type="journal article" date="2022" name="Int. J. Mol. Sci.">
        <title>Draft Genome of Tanacetum Coccineum: Genomic Comparison of Closely Related Tanacetum-Family Plants.</title>
        <authorList>
            <person name="Yamashiro T."/>
            <person name="Shiraishi A."/>
            <person name="Nakayama K."/>
            <person name="Satake H."/>
        </authorList>
    </citation>
    <scope>NUCLEOTIDE SEQUENCE</scope>
</reference>
<comment type="caution">
    <text evidence="2">The sequence shown here is derived from an EMBL/GenBank/DDBJ whole genome shotgun (WGS) entry which is preliminary data.</text>
</comment>
<name>A0ABQ5GJR0_9ASTR</name>
<organism evidence="2 3">
    <name type="scientific">Tanacetum coccineum</name>
    <dbReference type="NCBI Taxonomy" id="301880"/>
    <lineage>
        <taxon>Eukaryota</taxon>
        <taxon>Viridiplantae</taxon>
        <taxon>Streptophyta</taxon>
        <taxon>Embryophyta</taxon>
        <taxon>Tracheophyta</taxon>
        <taxon>Spermatophyta</taxon>
        <taxon>Magnoliopsida</taxon>
        <taxon>eudicotyledons</taxon>
        <taxon>Gunneridae</taxon>
        <taxon>Pentapetalae</taxon>
        <taxon>asterids</taxon>
        <taxon>campanulids</taxon>
        <taxon>Asterales</taxon>
        <taxon>Asteraceae</taxon>
        <taxon>Asteroideae</taxon>
        <taxon>Anthemideae</taxon>
        <taxon>Anthemidinae</taxon>
        <taxon>Tanacetum</taxon>
    </lineage>
</organism>
<proteinExistence type="predicted"/>
<evidence type="ECO:0000313" key="2">
    <source>
        <dbReference type="EMBL" id="GJT75932.1"/>
    </source>
</evidence>
<gene>
    <name evidence="2" type="ORF">Tco_1042657</name>
</gene>
<keyword evidence="1" id="KW-1133">Transmembrane helix</keyword>
<evidence type="ECO:0000256" key="1">
    <source>
        <dbReference type="SAM" id="Phobius"/>
    </source>
</evidence>
<keyword evidence="1" id="KW-0812">Transmembrane</keyword>
<keyword evidence="1" id="KW-0472">Membrane</keyword>